<protein>
    <submittedName>
        <fullName evidence="8">Purple acid Phosphatase, N-terminal domain</fullName>
    </submittedName>
</protein>
<dbReference type="Proteomes" id="UP000184275">
    <property type="component" value="Unassembled WGS sequence"/>
</dbReference>
<keyword evidence="2" id="KW-0378">Hydrolase</keyword>
<gene>
    <name evidence="8" type="ORF">SAMN05720469_1234</name>
</gene>
<organism evidence="8 9">
    <name type="scientific">Fibrobacter intestinalis</name>
    <dbReference type="NCBI Taxonomy" id="28122"/>
    <lineage>
        <taxon>Bacteria</taxon>
        <taxon>Pseudomonadati</taxon>
        <taxon>Fibrobacterota</taxon>
        <taxon>Fibrobacteria</taxon>
        <taxon>Fibrobacterales</taxon>
        <taxon>Fibrobacteraceae</taxon>
        <taxon>Fibrobacter</taxon>
    </lineage>
</organism>
<feature type="chain" id="PRO_5012184041" evidence="6">
    <location>
        <begin position="18"/>
        <end position="1909"/>
    </location>
</feature>
<evidence type="ECO:0000256" key="1">
    <source>
        <dbReference type="ARBA" id="ARBA00007072"/>
    </source>
</evidence>
<dbReference type="InterPro" id="IPR004197">
    <property type="entry name" value="Cellulase_Ig-like"/>
</dbReference>
<dbReference type="SUPFAM" id="SSF48208">
    <property type="entry name" value="Six-hairpin glycosidases"/>
    <property type="match status" value="1"/>
</dbReference>
<feature type="signal peptide" evidence="6">
    <location>
        <begin position="1"/>
        <end position="17"/>
    </location>
</feature>
<dbReference type="Pfam" id="PF00759">
    <property type="entry name" value="Glyco_hydro_9"/>
    <property type="match status" value="1"/>
</dbReference>
<evidence type="ECO:0000256" key="4">
    <source>
        <dbReference type="ARBA" id="ARBA00023295"/>
    </source>
</evidence>
<dbReference type="SMART" id="SM00060">
    <property type="entry name" value="FN3"/>
    <property type="match status" value="2"/>
</dbReference>
<comment type="similarity">
    <text evidence="1">Belongs to the glycosyl hydrolase 9 (cellulase E) family.</text>
</comment>
<dbReference type="GO" id="GO:0003993">
    <property type="term" value="F:acid phosphatase activity"/>
    <property type="evidence" value="ECO:0007669"/>
    <property type="project" value="InterPro"/>
</dbReference>
<dbReference type="InterPro" id="IPR012341">
    <property type="entry name" value="6hp_glycosidase-like_sf"/>
</dbReference>
<dbReference type="InterPro" id="IPR008963">
    <property type="entry name" value="Purple_acid_Pase-like_N"/>
</dbReference>
<feature type="domain" description="Fibronectin type-III" evidence="7">
    <location>
        <begin position="661"/>
        <end position="741"/>
    </location>
</feature>
<sequence>MKRLILILLSFATILFADDRIPQIDFTCDTCSRRFLDSLNVYDRPVIRVNQIGFRPSDAHKHAFVANPTASTFKVIDASNGIAVAEGSLQSVGTWPRPNIWVNGAFNSINSVYEFGSADSLSSSTEQLYTADFSNLTAPGTYFLVVGQDTSFQFIIDEYLFNAVFETTLKFFGIQRCGNTHSQLHGACHVKDGSAIGHDLTGGWHDCGDHFKVSQTLGYTAMTLALAYNVYSERAEDHYGASYNDTVTTDGIPDILWEAKVGVDFIYKLYKASKADGLIEKGDMYHSVGVGSEDHQFWDVPEHQDAQSPAKGGAPRPVAKGAGTNAAGMYAAAMAFFAVGWEMYETDRYSDSLIAAAKDIYKNIIAPNPAGKNTDELLGFYTGGGPLYDDAAAAALALWYATKDTTYAFDLYKNTAINDNADNYRYNLPYFRGGYMGHQSGFYPGGWMTDYENVHAYVLFAFAKLILPTVAKAQSYGISSSERDTLLTRLIATMTRLTDDGTQGDSTVSTNPYGSFTVVPPYNLVWTSSDWGFNRYNMGAANAVFMLYDMTGDEQYLNVALDNFYYNMGANPWGLSFIMGAGSRNENHPHNRASNPDGYNAGALPYEYRCPKGALMGGSAPHKTLKDDWNDYTATETCIDFSSQFVIPGLSLSKKVPEDVDGPLFSNIQGTAISDTSAIVSWSTDERAIVTVYYGISPDAAKVDSITAIAGVGGSVTINGLTPGQTYYFYLVGHDVKKNYTTDDNHGQWYNWTQVATDANISGVTICQVTNNSARIYWWTGDKALNGTVQYGTSASTLSQSLAADSGKAVRFHEGYLTGLDAGTTYYFKVSSGTATSDSTYSFTTSAEATMVDFRVHVKPANKNSSCTDWKSCNTFFVIVTNNDSIPYSDVELRFYLTKSVSATGWGQLVKVSYDDMSSMTLSYGTAVFDATSGGYYLPVLLNGTIGVSSSFQFEMQLIGATYGDIEGSWSLRPHTESSDPERFAGIDLTKGPLYKGSESTFLEDVNGQKEIAYTKNPYVTIYYHGSHIYGYAPDYDPSSSDLTIFRTLTLDFQSPFVSPATSIEDTARTATFSGESTVSPSGFLDDFEGNGVSYFANTEYVKKYDDFIFSVSKNLAYGNNMIDWVSWHNHGANKSGSYDCACKVVRTNTEWDSIVTPLEKRYLMFNVDTAKAYIGKRSQVIVTLYDSTGTPITDDDITINLSLENGSAFFYTSATANIATTTLTLSAGKATFYVSSDTPLETWLYATAASSSSKYNYTSAKALLLIEELPPWPIIGSAQMLDSDCDNIPDKLQIILTTSYQEGQSFQSVSFGYRGDTVQVTEASIDDSLLTVSFTPKDNAIYANPEGWITLESNISGKTETSQDIYTDGISPTVLSLSVLERSESATADKIYIQFSEPISAPGTSWPLALFDADGNPLSTTPSVTNSKIYNEEMNVWEWTVSFDASGNSVITEGMRGQLLASATITDKSGNGISTVCEPPILPFTLKILPIPLKYASISDADGDGLAERVVMNFASPVDSKHAPDSISVIFGSAVPETLWTSALDWSQDRAEAVAQMPSSFKFGNTNGNYSGLSYKGGDLIGAGLLTQHKGSGANYEKDSTLAEDLTGPIVVAGSVKNAGTFLSLLVEASEPLAIGDTLQTLIQRERSGPIGVAAYRYNLATSSFTMLYDQDAETAVQEGDRIRFAPEDASVFLDKSGNKPSPENPWATVSGSGNPHITFHVRPHKPVSDISSENAESCESDAPPFRLVVLNQETRKWDFYEKNTFLFSTDTNAYIFEGMLYDIDMGIPRGTSVGTSPAWKLVQFQFDIPFYTNLGSAVNRFKQDFSLTPKYLSSDNKVVMRLQWLTRCTQGLVAENGRALGTGAYIAKIDIDAKFIPDETLGEDIVQRFSSKDSYTKTQTFGIRRVK</sequence>
<evidence type="ECO:0000256" key="2">
    <source>
        <dbReference type="ARBA" id="ARBA00022801"/>
    </source>
</evidence>
<dbReference type="EMBL" id="FRAW01000023">
    <property type="protein sequence ID" value="SHK90724.1"/>
    <property type="molecule type" value="Genomic_DNA"/>
</dbReference>
<dbReference type="InterPro" id="IPR001701">
    <property type="entry name" value="Glyco_hydro_9"/>
</dbReference>
<dbReference type="InterPro" id="IPR015914">
    <property type="entry name" value="PAPs_N"/>
</dbReference>
<dbReference type="SUPFAM" id="SSF49363">
    <property type="entry name" value="Purple acid phosphatase, N-terminal domain"/>
    <property type="match status" value="2"/>
</dbReference>
<keyword evidence="4" id="KW-0326">Glycosidase</keyword>
<dbReference type="InterPro" id="IPR013783">
    <property type="entry name" value="Ig-like_fold"/>
</dbReference>
<dbReference type="InterPro" id="IPR014756">
    <property type="entry name" value="Ig_E-set"/>
</dbReference>
<keyword evidence="6" id="KW-0732">Signal</keyword>
<evidence type="ECO:0000259" key="7">
    <source>
        <dbReference type="SMART" id="SM00060"/>
    </source>
</evidence>
<dbReference type="Gene3D" id="2.60.40.380">
    <property type="entry name" value="Purple acid phosphatase-like, N-terminal"/>
    <property type="match status" value="1"/>
</dbReference>
<dbReference type="Pfam" id="PF02927">
    <property type="entry name" value="CelD_N"/>
    <property type="match status" value="1"/>
</dbReference>
<dbReference type="GO" id="GO:0008810">
    <property type="term" value="F:cellulase activity"/>
    <property type="evidence" value="ECO:0007669"/>
    <property type="project" value="InterPro"/>
</dbReference>
<dbReference type="GO" id="GO:0000272">
    <property type="term" value="P:polysaccharide catabolic process"/>
    <property type="evidence" value="ECO:0007669"/>
    <property type="project" value="UniProtKB-KW"/>
</dbReference>
<dbReference type="SUPFAM" id="SSF81296">
    <property type="entry name" value="E set domains"/>
    <property type="match status" value="1"/>
</dbReference>
<evidence type="ECO:0000256" key="5">
    <source>
        <dbReference type="ARBA" id="ARBA00023326"/>
    </source>
</evidence>
<dbReference type="InterPro" id="IPR008928">
    <property type="entry name" value="6-hairpin_glycosidase_sf"/>
</dbReference>
<feature type="domain" description="Fibronectin type-III" evidence="7">
    <location>
        <begin position="758"/>
        <end position="839"/>
    </location>
</feature>
<accession>A0A1M6WAD0</accession>
<name>A0A1M6WAD0_9BACT</name>
<dbReference type="GO" id="GO:0046872">
    <property type="term" value="F:metal ion binding"/>
    <property type="evidence" value="ECO:0007669"/>
    <property type="project" value="InterPro"/>
</dbReference>
<evidence type="ECO:0000313" key="8">
    <source>
        <dbReference type="EMBL" id="SHK90724.1"/>
    </source>
</evidence>
<keyword evidence="5" id="KW-0624">Polysaccharide degradation</keyword>
<dbReference type="InterPro" id="IPR003961">
    <property type="entry name" value="FN3_dom"/>
</dbReference>
<dbReference type="PANTHER" id="PTHR22298">
    <property type="entry name" value="ENDO-1,4-BETA-GLUCANASE"/>
    <property type="match status" value="1"/>
</dbReference>
<dbReference type="Pfam" id="PF16656">
    <property type="entry name" value="Pur_ac_phosph_N"/>
    <property type="match status" value="1"/>
</dbReference>
<dbReference type="Gene3D" id="1.50.10.10">
    <property type="match status" value="1"/>
</dbReference>
<dbReference type="CDD" id="cd00063">
    <property type="entry name" value="FN3"/>
    <property type="match status" value="1"/>
</dbReference>
<keyword evidence="9" id="KW-1185">Reference proteome</keyword>
<dbReference type="RefSeq" id="WP_073305121.1">
    <property type="nucleotide sequence ID" value="NZ_FRAW01000023.1"/>
</dbReference>
<evidence type="ECO:0000256" key="3">
    <source>
        <dbReference type="ARBA" id="ARBA00023277"/>
    </source>
</evidence>
<evidence type="ECO:0000256" key="6">
    <source>
        <dbReference type="SAM" id="SignalP"/>
    </source>
</evidence>
<evidence type="ECO:0000313" key="9">
    <source>
        <dbReference type="Proteomes" id="UP000184275"/>
    </source>
</evidence>
<dbReference type="Gene3D" id="2.60.40.10">
    <property type="entry name" value="Immunoglobulins"/>
    <property type="match status" value="2"/>
</dbReference>
<reference evidence="9" key="1">
    <citation type="submission" date="2016-11" db="EMBL/GenBank/DDBJ databases">
        <authorList>
            <person name="Varghese N."/>
            <person name="Submissions S."/>
        </authorList>
    </citation>
    <scope>NUCLEOTIDE SEQUENCE [LARGE SCALE GENOMIC DNA]</scope>
    <source>
        <strain evidence="9">UWOS</strain>
    </source>
</reference>
<keyword evidence="3" id="KW-0119">Carbohydrate metabolism</keyword>
<proteinExistence type="inferred from homology"/>
<dbReference type="CDD" id="cd02850">
    <property type="entry name" value="E_set_Cellulase_N"/>
    <property type="match status" value="1"/>
</dbReference>